<feature type="transmembrane region" description="Helical" evidence="1">
    <location>
        <begin position="6"/>
        <end position="25"/>
    </location>
</feature>
<proteinExistence type="predicted"/>
<dbReference type="KEGG" id="ahb:bsdtb5_08380"/>
<keyword evidence="1" id="KW-0812">Transmembrane</keyword>
<accession>A0A7R7ID10</accession>
<name>A0A7R7ID10_9FIRM</name>
<dbReference type="Proteomes" id="UP000595897">
    <property type="component" value="Chromosome"/>
</dbReference>
<sequence length="236" mass="27264">MNQLILPIIMILLCIIALIAMIFFMNKGSQKNKNKNNEKKEQLKQTAQDFVNVKDIKDIFLYTRDHHLISYIKVHAISFDLLTRGEQKALARRLTEEFSEILVDNFNPFNFLAVSRPVDITPLITEYSELLSSTSNTIQKEILRNEIKIISDFSLSGEVVQREFYYKIWEKENEYAETELRKRVQDLANRIDSAGIICEVLKESEIIKLCNLVNNPAFAAIEDTNVEVTIPLIHVA</sequence>
<evidence type="ECO:0000313" key="3">
    <source>
        <dbReference type="Proteomes" id="UP000595897"/>
    </source>
</evidence>
<dbReference type="EMBL" id="AP024169">
    <property type="protein sequence ID" value="BCN29543.1"/>
    <property type="molecule type" value="Genomic_DNA"/>
</dbReference>
<evidence type="ECO:0000313" key="2">
    <source>
        <dbReference type="EMBL" id="BCN29543.1"/>
    </source>
</evidence>
<dbReference type="AlphaFoldDB" id="A0A7R7ID10"/>
<protein>
    <submittedName>
        <fullName evidence="2">Uncharacterized protein</fullName>
    </submittedName>
</protein>
<organism evidence="2 3">
    <name type="scientific">Anaeromicropila herbilytica</name>
    <dbReference type="NCBI Taxonomy" id="2785025"/>
    <lineage>
        <taxon>Bacteria</taxon>
        <taxon>Bacillati</taxon>
        <taxon>Bacillota</taxon>
        <taxon>Clostridia</taxon>
        <taxon>Lachnospirales</taxon>
        <taxon>Lachnospiraceae</taxon>
        <taxon>Anaeromicropila</taxon>
    </lineage>
</organism>
<dbReference type="RefSeq" id="WP_271714814.1">
    <property type="nucleotide sequence ID" value="NZ_AP024169.1"/>
</dbReference>
<keyword evidence="3" id="KW-1185">Reference proteome</keyword>
<keyword evidence="1" id="KW-0472">Membrane</keyword>
<keyword evidence="1" id="KW-1133">Transmembrane helix</keyword>
<gene>
    <name evidence="2" type="ORF">bsdtb5_08380</name>
</gene>
<reference evidence="2 3" key="1">
    <citation type="submission" date="2020-11" db="EMBL/GenBank/DDBJ databases">
        <title>Draft genome sequencing of a Lachnospiraceae strain isolated from anoxic soil subjected to BSD treatment.</title>
        <authorList>
            <person name="Uek A."/>
            <person name="Tonouchi A."/>
        </authorList>
    </citation>
    <scope>NUCLEOTIDE SEQUENCE [LARGE SCALE GENOMIC DNA]</scope>
    <source>
        <strain evidence="2 3">TB5</strain>
    </source>
</reference>
<evidence type="ECO:0000256" key="1">
    <source>
        <dbReference type="SAM" id="Phobius"/>
    </source>
</evidence>